<organism evidence="1 2">
    <name type="scientific">Maribacter orientalis</name>
    <dbReference type="NCBI Taxonomy" id="228957"/>
    <lineage>
        <taxon>Bacteria</taxon>
        <taxon>Pseudomonadati</taxon>
        <taxon>Bacteroidota</taxon>
        <taxon>Flavobacteriia</taxon>
        <taxon>Flavobacteriales</taxon>
        <taxon>Flavobacteriaceae</taxon>
        <taxon>Maribacter</taxon>
    </lineage>
</organism>
<evidence type="ECO:0000313" key="2">
    <source>
        <dbReference type="Proteomes" id="UP000198990"/>
    </source>
</evidence>
<evidence type="ECO:0008006" key="3">
    <source>
        <dbReference type="Google" id="ProtNLM"/>
    </source>
</evidence>
<dbReference type="Proteomes" id="UP000198990">
    <property type="component" value="Unassembled WGS sequence"/>
</dbReference>
<accession>A0A1H7XE75</accession>
<gene>
    <name evidence="1" type="ORF">SAMN04488008_1165</name>
</gene>
<name>A0A1H7XE75_9FLAO</name>
<sequence>MKENLMENSKTQKERVNKILLIGQNIELTLKSILNLKPDLINSQQYEMASELHIVELKIKEAQIKLKKYVKKNTADNNVYKT</sequence>
<dbReference type="AlphaFoldDB" id="A0A1H7XE75"/>
<dbReference type="STRING" id="228957.SAMN04488008_1165"/>
<keyword evidence="2" id="KW-1185">Reference proteome</keyword>
<proteinExistence type="predicted"/>
<dbReference type="EMBL" id="FNZN01000016">
    <property type="protein sequence ID" value="SEM31955.1"/>
    <property type="molecule type" value="Genomic_DNA"/>
</dbReference>
<evidence type="ECO:0000313" key="1">
    <source>
        <dbReference type="EMBL" id="SEM31955.1"/>
    </source>
</evidence>
<protein>
    <recommendedName>
        <fullName evidence="3">Rop-like</fullName>
    </recommendedName>
</protein>
<reference evidence="2" key="1">
    <citation type="submission" date="2016-10" db="EMBL/GenBank/DDBJ databases">
        <authorList>
            <person name="Varghese N."/>
            <person name="Submissions S."/>
        </authorList>
    </citation>
    <scope>NUCLEOTIDE SEQUENCE [LARGE SCALE GENOMIC DNA]</scope>
    <source>
        <strain evidence="2">DSM 16471</strain>
    </source>
</reference>